<dbReference type="PROSITE" id="PS51257">
    <property type="entry name" value="PROKAR_LIPOPROTEIN"/>
    <property type="match status" value="1"/>
</dbReference>
<protein>
    <recommendedName>
        <fullName evidence="4">MetA-pathway of phenol degradation</fullName>
    </recommendedName>
</protein>
<dbReference type="EMBL" id="JAAQPH010000001">
    <property type="protein sequence ID" value="NIA67258.1"/>
    <property type="molecule type" value="Genomic_DNA"/>
</dbReference>
<evidence type="ECO:0000313" key="2">
    <source>
        <dbReference type="EMBL" id="NIA67258.1"/>
    </source>
</evidence>
<evidence type="ECO:0008006" key="4">
    <source>
        <dbReference type="Google" id="ProtNLM"/>
    </source>
</evidence>
<evidence type="ECO:0000256" key="1">
    <source>
        <dbReference type="SAM" id="SignalP"/>
    </source>
</evidence>
<name>A0A967C9W8_9PROT</name>
<feature type="chain" id="PRO_5037720144" description="MetA-pathway of phenol degradation" evidence="1">
    <location>
        <begin position="30"/>
        <end position="290"/>
    </location>
</feature>
<sequence>MRSRPRLRRTLKNSFVTSLALIFACTATSAGRGNGLDLVVNNTGFATGEIGAQFDLGPLRVQAEHKEYLAYLNQAGDGDPVTRRSRLGTSGSFDLGEGVSIPLGLNGEYQQSRSGQQDLDVSLESGLNLPQMRVGTRFFLEQDLSAESDAGQALGGDVTVGFDWMGARHEGGIGYDVFPSGQLTELVFGSHWPLNNGFEATLDFTHEVLESRSEARIGLDQRFGPFVIGSDLSADSAGGYTLGFTLSLNLGPAPKAQEWRLSSLLSALQGSRGDAAVRDSFGIPAFAGTN</sequence>
<gene>
    <name evidence="2" type="ORF">HBA54_01480</name>
</gene>
<accession>A0A967C9W8</accession>
<keyword evidence="3" id="KW-1185">Reference proteome</keyword>
<reference evidence="2" key="1">
    <citation type="submission" date="2020-03" db="EMBL/GenBank/DDBJ databases">
        <title>Genome of Pelagibius litoralis DSM 21314T.</title>
        <authorList>
            <person name="Wang G."/>
        </authorList>
    </citation>
    <scope>NUCLEOTIDE SEQUENCE</scope>
    <source>
        <strain evidence="2">DSM 21314</strain>
    </source>
</reference>
<dbReference type="AlphaFoldDB" id="A0A967C9W8"/>
<comment type="caution">
    <text evidence="2">The sequence shown here is derived from an EMBL/GenBank/DDBJ whole genome shotgun (WGS) entry which is preliminary data.</text>
</comment>
<feature type="signal peptide" evidence="1">
    <location>
        <begin position="1"/>
        <end position="29"/>
    </location>
</feature>
<proteinExistence type="predicted"/>
<dbReference type="RefSeq" id="WP_167220609.1">
    <property type="nucleotide sequence ID" value="NZ_JAAQPH010000001.1"/>
</dbReference>
<dbReference type="Proteomes" id="UP000761264">
    <property type="component" value="Unassembled WGS sequence"/>
</dbReference>
<keyword evidence="1" id="KW-0732">Signal</keyword>
<evidence type="ECO:0000313" key="3">
    <source>
        <dbReference type="Proteomes" id="UP000761264"/>
    </source>
</evidence>
<organism evidence="2 3">
    <name type="scientific">Pelagibius litoralis</name>
    <dbReference type="NCBI Taxonomy" id="374515"/>
    <lineage>
        <taxon>Bacteria</taxon>
        <taxon>Pseudomonadati</taxon>
        <taxon>Pseudomonadota</taxon>
        <taxon>Alphaproteobacteria</taxon>
        <taxon>Rhodospirillales</taxon>
        <taxon>Rhodovibrionaceae</taxon>
        <taxon>Pelagibius</taxon>
    </lineage>
</organism>